<evidence type="ECO:0000259" key="7">
    <source>
        <dbReference type="PROSITE" id="PS51383"/>
    </source>
</evidence>
<comment type="caution">
    <text evidence="8">The sequence shown here is derived from an EMBL/GenBank/DDBJ whole genome shotgun (WGS) entry which is preliminary data.</text>
</comment>
<keyword evidence="4 6" id="KW-0520">NAD</keyword>
<feature type="binding site" evidence="6">
    <location>
        <position position="150"/>
    </location>
    <ligand>
        <name>(6S)-NADPHX</name>
        <dbReference type="ChEBI" id="CHEBI:64076"/>
    </ligand>
</feature>
<comment type="subunit">
    <text evidence="6">Homotetramer.</text>
</comment>
<dbReference type="EMBL" id="DOEK01000012">
    <property type="protein sequence ID" value="HBP29021.1"/>
    <property type="molecule type" value="Genomic_DNA"/>
</dbReference>
<evidence type="ECO:0000256" key="2">
    <source>
        <dbReference type="ARBA" id="ARBA00022840"/>
    </source>
</evidence>
<comment type="catalytic activity">
    <reaction evidence="6">
        <text>(6S)-NADHX + ADP = AMP + phosphate + NADH + H(+)</text>
        <dbReference type="Rhea" id="RHEA:32223"/>
        <dbReference type="ChEBI" id="CHEBI:15378"/>
        <dbReference type="ChEBI" id="CHEBI:43474"/>
        <dbReference type="ChEBI" id="CHEBI:57945"/>
        <dbReference type="ChEBI" id="CHEBI:64074"/>
        <dbReference type="ChEBI" id="CHEBI:456215"/>
        <dbReference type="ChEBI" id="CHEBI:456216"/>
        <dbReference type="EC" id="4.2.1.136"/>
    </reaction>
</comment>
<dbReference type="AlphaFoldDB" id="A0A356LEK6"/>
<dbReference type="GO" id="GO:0052856">
    <property type="term" value="F:NAD(P)HX epimerase activity"/>
    <property type="evidence" value="ECO:0007669"/>
    <property type="project" value="TreeGrafter"/>
</dbReference>
<dbReference type="SUPFAM" id="SSF53613">
    <property type="entry name" value="Ribokinase-like"/>
    <property type="match status" value="1"/>
</dbReference>
<dbReference type="CDD" id="cd01171">
    <property type="entry name" value="YXKO-related"/>
    <property type="match status" value="1"/>
</dbReference>
<reference evidence="8 9" key="1">
    <citation type="journal article" date="2018" name="Nat. Biotechnol.">
        <title>A standardized bacterial taxonomy based on genome phylogeny substantially revises the tree of life.</title>
        <authorList>
            <person name="Parks D.H."/>
            <person name="Chuvochina M."/>
            <person name="Waite D.W."/>
            <person name="Rinke C."/>
            <person name="Skarshewski A."/>
            <person name="Chaumeil P.A."/>
            <person name="Hugenholtz P."/>
        </authorList>
    </citation>
    <scope>NUCLEOTIDE SEQUENCE [LARGE SCALE GENOMIC DNA]</scope>
    <source>
        <strain evidence="8">UBA10707</strain>
    </source>
</reference>
<organism evidence="8 9">
    <name type="scientific">Advenella kashmirensis</name>
    <dbReference type="NCBI Taxonomy" id="310575"/>
    <lineage>
        <taxon>Bacteria</taxon>
        <taxon>Pseudomonadati</taxon>
        <taxon>Pseudomonadota</taxon>
        <taxon>Betaproteobacteria</taxon>
        <taxon>Burkholderiales</taxon>
        <taxon>Alcaligenaceae</taxon>
    </lineage>
</organism>
<feature type="domain" description="YjeF C-terminal" evidence="7">
    <location>
        <begin position="6"/>
        <end position="277"/>
    </location>
</feature>
<dbReference type="GO" id="GO:0110051">
    <property type="term" value="P:metabolite repair"/>
    <property type="evidence" value="ECO:0007669"/>
    <property type="project" value="TreeGrafter"/>
</dbReference>
<evidence type="ECO:0000256" key="1">
    <source>
        <dbReference type="ARBA" id="ARBA00022741"/>
    </source>
</evidence>
<comment type="catalytic activity">
    <reaction evidence="6">
        <text>(6S)-NADPHX + ADP = AMP + phosphate + NADPH + H(+)</text>
        <dbReference type="Rhea" id="RHEA:32235"/>
        <dbReference type="ChEBI" id="CHEBI:15378"/>
        <dbReference type="ChEBI" id="CHEBI:43474"/>
        <dbReference type="ChEBI" id="CHEBI:57783"/>
        <dbReference type="ChEBI" id="CHEBI:64076"/>
        <dbReference type="ChEBI" id="CHEBI:456215"/>
        <dbReference type="ChEBI" id="CHEBI:456216"/>
        <dbReference type="EC" id="4.2.1.136"/>
    </reaction>
</comment>
<keyword evidence="1 6" id="KW-0547">Nucleotide-binding</keyword>
<evidence type="ECO:0000256" key="5">
    <source>
        <dbReference type="ARBA" id="ARBA00023239"/>
    </source>
</evidence>
<feature type="binding site" evidence="6">
    <location>
        <begin position="187"/>
        <end position="191"/>
    </location>
    <ligand>
        <name>AMP</name>
        <dbReference type="ChEBI" id="CHEBI:456215"/>
    </ligand>
</feature>
<dbReference type="InterPro" id="IPR029056">
    <property type="entry name" value="Ribokinase-like"/>
</dbReference>
<dbReference type="Pfam" id="PF01256">
    <property type="entry name" value="Carb_kinase"/>
    <property type="match status" value="1"/>
</dbReference>
<comment type="similarity">
    <text evidence="6">Belongs to the NnrD/CARKD family.</text>
</comment>
<sequence>MTVEYARQHFPALCRPRLADSHKGSFGTVGVIGGAPGMTGAALLAARAALMQGAGKVKVGFVDDLPFVVDPSHPELMLGRADQLLRSDQMTVCVAGVGMGLDEKSLGLLYQVFRATLDIPLVLDADGLTLLAQGKIGAGARNRILVLTPHPQEAARLLDCDVTELQQGRARAAVAISKKYEAWTVLKGYRTVICSPQGDTHVNNTGNPGLASGGTGDVLAGMLGACLAQGIEAAQAISGAVWLHGAAADLLVKEGTGPIGLTATDVLLAARRVRNAMVMTDS</sequence>
<dbReference type="Gene3D" id="3.40.1190.20">
    <property type="match status" value="1"/>
</dbReference>
<comment type="cofactor">
    <cofactor evidence="6">
        <name>Mg(2+)</name>
        <dbReference type="ChEBI" id="CHEBI:18420"/>
    </cofactor>
</comment>
<proteinExistence type="inferred from homology"/>
<feature type="binding site" evidence="6">
    <location>
        <position position="217"/>
    </location>
    <ligand>
        <name>(6S)-NADPHX</name>
        <dbReference type="ChEBI" id="CHEBI:64076"/>
    </ligand>
</feature>
<dbReference type="Proteomes" id="UP000264036">
    <property type="component" value="Unassembled WGS sequence"/>
</dbReference>
<gene>
    <name evidence="6" type="primary">nnrD</name>
    <name evidence="8" type="ORF">DD666_06350</name>
</gene>
<evidence type="ECO:0000256" key="6">
    <source>
        <dbReference type="HAMAP-Rule" id="MF_01965"/>
    </source>
</evidence>
<accession>A0A356LEK6</accession>
<dbReference type="HAMAP" id="MF_01965">
    <property type="entry name" value="NADHX_dehydratase"/>
    <property type="match status" value="1"/>
</dbReference>
<dbReference type="NCBIfam" id="TIGR00196">
    <property type="entry name" value="yjeF_cterm"/>
    <property type="match status" value="1"/>
</dbReference>
<dbReference type="GO" id="GO:0052855">
    <property type="term" value="F:ADP-dependent NAD(P)H-hydrate dehydratase activity"/>
    <property type="evidence" value="ECO:0007669"/>
    <property type="project" value="UniProtKB-UniRule"/>
</dbReference>
<keyword evidence="2 6" id="KW-0067">ATP-binding</keyword>
<keyword evidence="3 6" id="KW-0521">NADP</keyword>
<evidence type="ECO:0000313" key="8">
    <source>
        <dbReference type="EMBL" id="HBP29021.1"/>
    </source>
</evidence>
<dbReference type="EC" id="4.2.1.136" evidence="6"/>
<dbReference type="PANTHER" id="PTHR12592">
    <property type="entry name" value="ATP-DEPENDENT (S)-NAD(P)H-HYDRATE DEHYDRATASE FAMILY MEMBER"/>
    <property type="match status" value="1"/>
</dbReference>
<dbReference type="GO" id="GO:0005524">
    <property type="term" value="F:ATP binding"/>
    <property type="evidence" value="ECO:0007669"/>
    <property type="project" value="UniProtKB-KW"/>
</dbReference>
<dbReference type="PROSITE" id="PS51383">
    <property type="entry name" value="YJEF_C_3"/>
    <property type="match status" value="1"/>
</dbReference>
<dbReference type="PANTHER" id="PTHR12592:SF0">
    <property type="entry name" value="ATP-DEPENDENT (S)-NAD(P)H-HYDRATE DEHYDRATASE"/>
    <property type="match status" value="1"/>
</dbReference>
<dbReference type="GO" id="GO:0046496">
    <property type="term" value="P:nicotinamide nucleotide metabolic process"/>
    <property type="evidence" value="ECO:0007669"/>
    <property type="project" value="UniProtKB-UniRule"/>
</dbReference>
<dbReference type="InterPro" id="IPR017953">
    <property type="entry name" value="Carbohydrate_kinase_pred_CS"/>
</dbReference>
<keyword evidence="5 6" id="KW-0456">Lyase</keyword>
<dbReference type="PROSITE" id="PS01050">
    <property type="entry name" value="YJEF_C_2"/>
    <property type="match status" value="1"/>
</dbReference>
<dbReference type="InterPro" id="IPR000631">
    <property type="entry name" value="CARKD"/>
</dbReference>
<feature type="binding site" evidence="6">
    <location>
        <position position="98"/>
    </location>
    <ligand>
        <name>(6S)-NADPHX</name>
        <dbReference type="ChEBI" id="CHEBI:64076"/>
    </ligand>
</feature>
<feature type="binding site" evidence="6">
    <location>
        <position position="41"/>
    </location>
    <ligand>
        <name>(6S)-NADPHX</name>
        <dbReference type="ChEBI" id="CHEBI:64076"/>
    </ligand>
</feature>
<evidence type="ECO:0000256" key="3">
    <source>
        <dbReference type="ARBA" id="ARBA00022857"/>
    </source>
</evidence>
<name>A0A356LEK6_9BURK</name>
<evidence type="ECO:0000256" key="4">
    <source>
        <dbReference type="ARBA" id="ARBA00023027"/>
    </source>
</evidence>
<feature type="binding site" evidence="6">
    <location>
        <position position="216"/>
    </location>
    <ligand>
        <name>AMP</name>
        <dbReference type="ChEBI" id="CHEBI:456215"/>
    </ligand>
</feature>
<comment type="function">
    <text evidence="6">Catalyzes the dehydration of the S-form of NAD(P)HX at the expense of ADP, which is converted to AMP. Together with NAD(P)HX epimerase, which catalyzes the epimerization of the S- and R-forms, the enzyme allows the repair of both epimers of NAD(P)HX, a damaged form of NAD(P)H that is a result of enzymatic or heat-dependent hydration.</text>
</comment>
<evidence type="ECO:0000313" key="9">
    <source>
        <dbReference type="Proteomes" id="UP000264036"/>
    </source>
</evidence>
<protein>
    <recommendedName>
        <fullName evidence="6">ADP-dependent (S)-NAD(P)H-hydrate dehydratase</fullName>
        <ecNumber evidence="6">4.2.1.136</ecNumber>
    </recommendedName>
    <alternativeName>
        <fullName evidence="6">ADP-dependent NAD(P)HX dehydratase</fullName>
    </alternativeName>
</protein>